<dbReference type="AlphaFoldDB" id="A0AAD7J1Z7"/>
<proteinExistence type="predicted"/>
<reference evidence="1" key="1">
    <citation type="submission" date="2023-03" db="EMBL/GenBank/DDBJ databases">
        <title>Massive genome expansion in bonnet fungi (Mycena s.s.) driven by repeated elements and novel gene families across ecological guilds.</title>
        <authorList>
            <consortium name="Lawrence Berkeley National Laboratory"/>
            <person name="Harder C.B."/>
            <person name="Miyauchi S."/>
            <person name="Viragh M."/>
            <person name="Kuo A."/>
            <person name="Thoen E."/>
            <person name="Andreopoulos B."/>
            <person name="Lu D."/>
            <person name="Skrede I."/>
            <person name="Drula E."/>
            <person name="Henrissat B."/>
            <person name="Morin E."/>
            <person name="Kohler A."/>
            <person name="Barry K."/>
            <person name="LaButti K."/>
            <person name="Morin E."/>
            <person name="Salamov A."/>
            <person name="Lipzen A."/>
            <person name="Mereny Z."/>
            <person name="Hegedus B."/>
            <person name="Baldrian P."/>
            <person name="Stursova M."/>
            <person name="Weitz H."/>
            <person name="Taylor A."/>
            <person name="Grigoriev I.V."/>
            <person name="Nagy L.G."/>
            <person name="Martin F."/>
            <person name="Kauserud H."/>
        </authorList>
    </citation>
    <scope>NUCLEOTIDE SEQUENCE</scope>
    <source>
        <strain evidence="1">CBHHK182m</strain>
    </source>
</reference>
<protein>
    <submittedName>
        <fullName evidence="1">Uncharacterized protein</fullName>
    </submittedName>
</protein>
<keyword evidence="2" id="KW-1185">Reference proteome</keyword>
<name>A0AAD7J1Z7_9AGAR</name>
<comment type="caution">
    <text evidence="1">The sequence shown here is derived from an EMBL/GenBank/DDBJ whole genome shotgun (WGS) entry which is preliminary data.</text>
</comment>
<evidence type="ECO:0000313" key="2">
    <source>
        <dbReference type="Proteomes" id="UP001215598"/>
    </source>
</evidence>
<accession>A0AAD7J1Z7</accession>
<organism evidence="1 2">
    <name type="scientific">Mycena metata</name>
    <dbReference type="NCBI Taxonomy" id="1033252"/>
    <lineage>
        <taxon>Eukaryota</taxon>
        <taxon>Fungi</taxon>
        <taxon>Dikarya</taxon>
        <taxon>Basidiomycota</taxon>
        <taxon>Agaricomycotina</taxon>
        <taxon>Agaricomycetes</taxon>
        <taxon>Agaricomycetidae</taxon>
        <taxon>Agaricales</taxon>
        <taxon>Marasmiineae</taxon>
        <taxon>Mycenaceae</taxon>
        <taxon>Mycena</taxon>
    </lineage>
</organism>
<dbReference type="EMBL" id="JARKIB010000053">
    <property type="protein sequence ID" value="KAJ7754083.1"/>
    <property type="molecule type" value="Genomic_DNA"/>
</dbReference>
<gene>
    <name evidence="1" type="ORF">B0H16DRAFT_1459172</name>
</gene>
<dbReference type="Proteomes" id="UP001215598">
    <property type="component" value="Unassembled WGS sequence"/>
</dbReference>
<sequence>MGTELEGGLEGGQKVSLPEISMPDCKLCSGISGWLVTIHRMSARCNTSASSGFESNRRLSIQMAWNEQFEKKLGFILLDSNGQGNRRTYLASARPTKDAYSVLKSTSCKAIAVFD</sequence>
<evidence type="ECO:0000313" key="1">
    <source>
        <dbReference type="EMBL" id="KAJ7754083.1"/>
    </source>
</evidence>